<keyword evidence="7" id="KW-1185">Reference proteome</keyword>
<dbReference type="SUPFAM" id="SSF46689">
    <property type="entry name" value="Homeodomain-like"/>
    <property type="match status" value="1"/>
</dbReference>
<dbReference type="InterPro" id="IPR036271">
    <property type="entry name" value="Tet_transcr_reg_TetR-rel_C_sf"/>
</dbReference>
<dbReference type="Pfam" id="PF00440">
    <property type="entry name" value="TetR_N"/>
    <property type="match status" value="1"/>
</dbReference>
<dbReference type="InterPro" id="IPR001647">
    <property type="entry name" value="HTH_TetR"/>
</dbReference>
<feature type="domain" description="HTH tetR-type" evidence="5">
    <location>
        <begin position="35"/>
        <end position="95"/>
    </location>
</feature>
<evidence type="ECO:0000256" key="2">
    <source>
        <dbReference type="ARBA" id="ARBA00023125"/>
    </source>
</evidence>
<dbReference type="InterPro" id="IPR009057">
    <property type="entry name" value="Homeodomain-like_sf"/>
</dbReference>
<dbReference type="PANTHER" id="PTHR30055">
    <property type="entry name" value="HTH-TYPE TRANSCRIPTIONAL REGULATOR RUTR"/>
    <property type="match status" value="1"/>
</dbReference>
<dbReference type="OrthoDB" id="9796019at2"/>
<organism evidence="6 7">
    <name type="scientific">Frigidibacter albus</name>
    <dbReference type="NCBI Taxonomy" id="1465486"/>
    <lineage>
        <taxon>Bacteria</taxon>
        <taxon>Pseudomonadati</taxon>
        <taxon>Pseudomonadota</taxon>
        <taxon>Alphaproteobacteria</taxon>
        <taxon>Rhodobacterales</taxon>
        <taxon>Paracoccaceae</taxon>
        <taxon>Frigidibacter</taxon>
    </lineage>
</organism>
<dbReference type="SUPFAM" id="SSF48498">
    <property type="entry name" value="Tetracyclin repressor-like, C-terminal domain"/>
    <property type="match status" value="1"/>
</dbReference>
<dbReference type="EMBL" id="WWNR01000003">
    <property type="protein sequence ID" value="MZQ88630.1"/>
    <property type="molecule type" value="Genomic_DNA"/>
</dbReference>
<dbReference type="Gene3D" id="1.10.357.10">
    <property type="entry name" value="Tetracycline Repressor, domain 2"/>
    <property type="match status" value="1"/>
</dbReference>
<sequence>MERYRLNHLGGCPLERNRSAQKTLRKPSGAAVPRADLTEALYRAFFEEWAAHGFAALSLERVAARAGAGKAAIYRRFASRHEFAAAAVSALGLRIALPEDRGSLEADVLAFLRQVRAVLRHPLIRRILPDLHAEAARSPQMRALNTQVAEARRAQGQALLDRAIARHELPATLDRALAMDLLPATLYWRMVVIGATPTRAQLAAQATAITAGLRRL</sequence>
<dbReference type="PROSITE" id="PS50977">
    <property type="entry name" value="HTH_TETR_2"/>
    <property type="match status" value="1"/>
</dbReference>
<accession>A0A6L8VHE8</accession>
<evidence type="ECO:0000256" key="4">
    <source>
        <dbReference type="PROSITE-ProRule" id="PRU00335"/>
    </source>
</evidence>
<keyword evidence="3" id="KW-0804">Transcription</keyword>
<keyword evidence="1" id="KW-0805">Transcription regulation</keyword>
<reference evidence="6 7" key="1">
    <citation type="submission" date="2020-01" db="EMBL/GenBank/DDBJ databases">
        <title>Frigidibacter albus SP32T (=CGMCC 1.13995T).</title>
        <authorList>
            <person name="Liao X."/>
        </authorList>
    </citation>
    <scope>NUCLEOTIDE SEQUENCE [LARGE SCALE GENOMIC DNA]</scope>
    <source>
        <strain evidence="6 7">SP32</strain>
    </source>
</reference>
<proteinExistence type="predicted"/>
<dbReference type="AlphaFoldDB" id="A0A6L8VHE8"/>
<evidence type="ECO:0000259" key="5">
    <source>
        <dbReference type="PROSITE" id="PS50977"/>
    </source>
</evidence>
<dbReference type="GO" id="GO:0000976">
    <property type="term" value="F:transcription cis-regulatory region binding"/>
    <property type="evidence" value="ECO:0007669"/>
    <property type="project" value="TreeGrafter"/>
</dbReference>
<dbReference type="PANTHER" id="PTHR30055:SF148">
    <property type="entry name" value="TETR-FAMILY TRANSCRIPTIONAL REGULATOR"/>
    <property type="match status" value="1"/>
</dbReference>
<comment type="caution">
    <text evidence="6">The sequence shown here is derived from an EMBL/GenBank/DDBJ whole genome shotgun (WGS) entry which is preliminary data.</text>
</comment>
<protein>
    <submittedName>
        <fullName evidence="6">TetR family transcriptional regulator</fullName>
    </submittedName>
</protein>
<evidence type="ECO:0000313" key="7">
    <source>
        <dbReference type="Proteomes" id="UP000477083"/>
    </source>
</evidence>
<dbReference type="Gene3D" id="1.10.10.60">
    <property type="entry name" value="Homeodomain-like"/>
    <property type="match status" value="1"/>
</dbReference>
<dbReference type="InterPro" id="IPR050109">
    <property type="entry name" value="HTH-type_TetR-like_transc_reg"/>
</dbReference>
<evidence type="ECO:0000256" key="1">
    <source>
        <dbReference type="ARBA" id="ARBA00023015"/>
    </source>
</evidence>
<evidence type="ECO:0000313" key="6">
    <source>
        <dbReference type="EMBL" id="MZQ88630.1"/>
    </source>
</evidence>
<dbReference type="GO" id="GO:0003700">
    <property type="term" value="F:DNA-binding transcription factor activity"/>
    <property type="evidence" value="ECO:0007669"/>
    <property type="project" value="TreeGrafter"/>
</dbReference>
<dbReference type="InterPro" id="IPR011075">
    <property type="entry name" value="TetR_C"/>
</dbReference>
<dbReference type="Proteomes" id="UP000477083">
    <property type="component" value="Unassembled WGS sequence"/>
</dbReference>
<evidence type="ECO:0000256" key="3">
    <source>
        <dbReference type="ARBA" id="ARBA00023163"/>
    </source>
</evidence>
<feature type="DNA-binding region" description="H-T-H motif" evidence="4">
    <location>
        <begin position="58"/>
        <end position="77"/>
    </location>
</feature>
<keyword evidence="2 4" id="KW-0238">DNA-binding</keyword>
<dbReference type="Pfam" id="PF16859">
    <property type="entry name" value="TetR_C_11"/>
    <property type="match status" value="1"/>
</dbReference>
<name>A0A6L8VHE8_9RHOB</name>
<gene>
    <name evidence="6" type="ORF">GS660_05930</name>
</gene>